<proteinExistence type="inferred from homology"/>
<organism evidence="3 4">
    <name type="scientific">Exidia glandulosa HHB12029</name>
    <dbReference type="NCBI Taxonomy" id="1314781"/>
    <lineage>
        <taxon>Eukaryota</taxon>
        <taxon>Fungi</taxon>
        <taxon>Dikarya</taxon>
        <taxon>Basidiomycota</taxon>
        <taxon>Agaricomycotina</taxon>
        <taxon>Agaricomycetes</taxon>
        <taxon>Auriculariales</taxon>
        <taxon>Exidiaceae</taxon>
        <taxon>Exidia</taxon>
    </lineage>
</organism>
<gene>
    <name evidence="3" type="ORF">EXIGLDRAFT_497680</name>
</gene>
<sequence>MVPGSGPRHAVAEDGLLYVVHELDNTLTTYTLPPLTAPSAKFRFRKRQCRGTSSTEPDVPPTTDAPTPTSTSVPEAPAPTTTTVTDEPIPSSTDSPAPPEPSTAPSSTPELLSSVSIVPEDGPSGSAWGGGELVITPKSAGEPRFLYASNRNVGTTDERGDPIAVASVDASGNLEIVHEAFTGLQHVRGMALSPDGKYLIAAGMNSNDVAIFERQDDGDLKVLDRYSGQGSQQLASFAWL</sequence>
<name>A0A165JII6_EXIGL</name>
<accession>A0A165JII6</accession>
<dbReference type="OrthoDB" id="9972196at2759"/>
<dbReference type="Proteomes" id="UP000077266">
    <property type="component" value="Unassembled WGS sequence"/>
</dbReference>
<dbReference type="STRING" id="1314781.A0A165JII6"/>
<dbReference type="Gene3D" id="2.130.10.10">
    <property type="entry name" value="YVTN repeat-like/Quinoprotein amine dehydrogenase"/>
    <property type="match status" value="2"/>
</dbReference>
<dbReference type="SUPFAM" id="SSF50974">
    <property type="entry name" value="Nitrous oxide reductase, N-terminal domain"/>
    <property type="match status" value="1"/>
</dbReference>
<dbReference type="PANTHER" id="PTHR30344:SF7">
    <property type="entry name" value="DUF2415 DOMAIN-CONTAINING PROTEIN"/>
    <property type="match status" value="1"/>
</dbReference>
<evidence type="ECO:0000256" key="2">
    <source>
        <dbReference type="SAM" id="MobiDB-lite"/>
    </source>
</evidence>
<dbReference type="AlphaFoldDB" id="A0A165JII6"/>
<reference evidence="3 4" key="1">
    <citation type="journal article" date="2016" name="Mol. Biol. Evol.">
        <title>Comparative Genomics of Early-Diverging Mushroom-Forming Fungi Provides Insights into the Origins of Lignocellulose Decay Capabilities.</title>
        <authorList>
            <person name="Nagy L.G."/>
            <person name="Riley R."/>
            <person name="Tritt A."/>
            <person name="Adam C."/>
            <person name="Daum C."/>
            <person name="Floudas D."/>
            <person name="Sun H."/>
            <person name="Yadav J.S."/>
            <person name="Pangilinan J."/>
            <person name="Larsson K.H."/>
            <person name="Matsuura K."/>
            <person name="Barry K."/>
            <person name="Labutti K."/>
            <person name="Kuo R."/>
            <person name="Ohm R.A."/>
            <person name="Bhattacharya S.S."/>
            <person name="Shirouzu T."/>
            <person name="Yoshinaga Y."/>
            <person name="Martin F.M."/>
            <person name="Grigoriev I.V."/>
            <person name="Hibbett D.S."/>
        </authorList>
    </citation>
    <scope>NUCLEOTIDE SEQUENCE [LARGE SCALE GENOMIC DNA]</scope>
    <source>
        <strain evidence="3 4">HHB12029</strain>
    </source>
</reference>
<evidence type="ECO:0000256" key="1">
    <source>
        <dbReference type="ARBA" id="ARBA00005564"/>
    </source>
</evidence>
<dbReference type="GO" id="GO:0017057">
    <property type="term" value="F:6-phosphogluconolactonase activity"/>
    <property type="evidence" value="ECO:0007669"/>
    <property type="project" value="TreeGrafter"/>
</dbReference>
<evidence type="ECO:0000313" key="3">
    <source>
        <dbReference type="EMBL" id="KZV94891.1"/>
    </source>
</evidence>
<dbReference type="InterPro" id="IPR015943">
    <property type="entry name" value="WD40/YVTN_repeat-like_dom_sf"/>
</dbReference>
<dbReference type="Pfam" id="PF10282">
    <property type="entry name" value="Lactonase"/>
    <property type="match status" value="1"/>
</dbReference>
<feature type="compositionally biased region" description="Low complexity" evidence="2">
    <location>
        <begin position="55"/>
        <end position="95"/>
    </location>
</feature>
<keyword evidence="4" id="KW-1185">Reference proteome</keyword>
<dbReference type="InterPro" id="IPR050282">
    <property type="entry name" value="Cycloisomerase_2"/>
</dbReference>
<evidence type="ECO:0000313" key="4">
    <source>
        <dbReference type="Proteomes" id="UP000077266"/>
    </source>
</evidence>
<dbReference type="EMBL" id="KV425966">
    <property type="protein sequence ID" value="KZV94891.1"/>
    <property type="molecule type" value="Genomic_DNA"/>
</dbReference>
<dbReference type="InParanoid" id="A0A165JII6"/>
<comment type="similarity">
    <text evidence="1">Belongs to the cycloisomerase 2 family.</text>
</comment>
<protein>
    <submittedName>
        <fullName evidence="3">Uncharacterized protein</fullName>
    </submittedName>
</protein>
<feature type="compositionally biased region" description="Low complexity" evidence="2">
    <location>
        <begin position="103"/>
        <end position="114"/>
    </location>
</feature>
<feature type="region of interest" description="Disordered" evidence="2">
    <location>
        <begin position="32"/>
        <end position="135"/>
    </location>
</feature>
<dbReference type="InterPro" id="IPR019405">
    <property type="entry name" value="Lactonase_7-beta_prop"/>
</dbReference>
<dbReference type="PANTHER" id="PTHR30344">
    <property type="entry name" value="6-PHOSPHOGLUCONOLACTONASE-RELATED"/>
    <property type="match status" value="1"/>
</dbReference>
<dbReference type="InterPro" id="IPR011045">
    <property type="entry name" value="N2O_reductase_N"/>
</dbReference>